<proteinExistence type="predicted"/>
<dbReference type="InParanoid" id="A0A0V0QS81"/>
<accession>A0A0V0QS81</accession>
<gene>
    <name evidence="1" type="ORF">PPERSA_06788</name>
</gene>
<comment type="caution">
    <text evidence="1">The sequence shown here is derived from an EMBL/GenBank/DDBJ whole genome shotgun (WGS) entry which is preliminary data.</text>
</comment>
<dbReference type="Proteomes" id="UP000054937">
    <property type="component" value="Unassembled WGS sequence"/>
</dbReference>
<organism evidence="1 2">
    <name type="scientific">Pseudocohnilembus persalinus</name>
    <name type="common">Ciliate</name>
    <dbReference type="NCBI Taxonomy" id="266149"/>
    <lineage>
        <taxon>Eukaryota</taxon>
        <taxon>Sar</taxon>
        <taxon>Alveolata</taxon>
        <taxon>Ciliophora</taxon>
        <taxon>Intramacronucleata</taxon>
        <taxon>Oligohymenophorea</taxon>
        <taxon>Scuticociliatia</taxon>
        <taxon>Philasterida</taxon>
        <taxon>Pseudocohnilembidae</taxon>
        <taxon>Pseudocohnilembus</taxon>
    </lineage>
</organism>
<keyword evidence="2" id="KW-1185">Reference proteome</keyword>
<protein>
    <submittedName>
        <fullName evidence="1">Uncharacterized protein</fullName>
    </submittedName>
</protein>
<sequence length="159" mass="19809">MDYNQTLTYKDSILYQQQYQLRIIQSYLFCGLFWNRRLKIHKLCQLLFFCLNLSCLIQCIQDVVLKFHRKFLNFQSLHQILLNCRNQAIFFKYFHWLCEQFHQRKKGCNQLRFFQHKLRGIKLQKGPYLPWIQNILYRIFSRPKSKDFQLIFKRHMNLF</sequence>
<evidence type="ECO:0000313" key="1">
    <source>
        <dbReference type="EMBL" id="KRX05154.1"/>
    </source>
</evidence>
<name>A0A0V0QS81_PSEPJ</name>
<dbReference type="AlphaFoldDB" id="A0A0V0QS81"/>
<reference evidence="1 2" key="1">
    <citation type="journal article" date="2015" name="Sci. Rep.">
        <title>Genome of the facultative scuticociliatosis pathogen Pseudocohnilembus persalinus provides insight into its virulence through horizontal gene transfer.</title>
        <authorList>
            <person name="Xiong J."/>
            <person name="Wang G."/>
            <person name="Cheng J."/>
            <person name="Tian M."/>
            <person name="Pan X."/>
            <person name="Warren A."/>
            <person name="Jiang C."/>
            <person name="Yuan D."/>
            <person name="Miao W."/>
        </authorList>
    </citation>
    <scope>NUCLEOTIDE SEQUENCE [LARGE SCALE GENOMIC DNA]</scope>
    <source>
        <strain evidence="1">36N120E</strain>
    </source>
</reference>
<dbReference type="EMBL" id="LDAU01000110">
    <property type="protein sequence ID" value="KRX05154.1"/>
    <property type="molecule type" value="Genomic_DNA"/>
</dbReference>
<evidence type="ECO:0000313" key="2">
    <source>
        <dbReference type="Proteomes" id="UP000054937"/>
    </source>
</evidence>